<evidence type="ECO:0000313" key="1">
    <source>
        <dbReference type="EMBL" id="KJU85154.1"/>
    </source>
</evidence>
<protein>
    <submittedName>
        <fullName evidence="1">Uncharacterized protein</fullName>
    </submittedName>
</protein>
<name>A0A0F3GT83_9BACT</name>
<organism evidence="1 2">
    <name type="scientific">Candidatus Magnetobacterium bavaricum</name>
    <dbReference type="NCBI Taxonomy" id="29290"/>
    <lineage>
        <taxon>Bacteria</taxon>
        <taxon>Pseudomonadati</taxon>
        <taxon>Nitrospirota</taxon>
        <taxon>Thermodesulfovibrionia</taxon>
        <taxon>Thermodesulfovibrionales</taxon>
        <taxon>Candidatus Magnetobacteriaceae</taxon>
        <taxon>Candidatus Magnetobacterium</taxon>
    </lineage>
</organism>
<dbReference type="EMBL" id="LACI01001140">
    <property type="protein sequence ID" value="KJU85154.1"/>
    <property type="molecule type" value="Genomic_DNA"/>
</dbReference>
<evidence type="ECO:0000313" key="2">
    <source>
        <dbReference type="Proteomes" id="UP000033423"/>
    </source>
</evidence>
<sequence>MSDSFTPLSNDPVENALLSLAIEGWRFSRAYLRLISKIEVSEQNRFFSQCRYFQKQIEEKVGEIGYKLVNIEGHPFEPGIAATALNIADFMPDDNLVVEQMLEPVITNENGIVKMGTVLLRKGE</sequence>
<keyword evidence="2" id="KW-1185">Reference proteome</keyword>
<dbReference type="AlphaFoldDB" id="A0A0F3GT83"/>
<dbReference type="Proteomes" id="UP000033423">
    <property type="component" value="Unassembled WGS sequence"/>
</dbReference>
<comment type="caution">
    <text evidence="1">The sequence shown here is derived from an EMBL/GenBank/DDBJ whole genome shotgun (WGS) entry which is preliminary data.</text>
</comment>
<gene>
    <name evidence="1" type="ORF">MBAV_002652</name>
</gene>
<reference evidence="1 2" key="1">
    <citation type="submission" date="2015-02" db="EMBL/GenBank/DDBJ databases">
        <title>Single-cell genomics of uncultivated deep-branching MTB reveals a conserved set of magnetosome genes.</title>
        <authorList>
            <person name="Kolinko S."/>
            <person name="Richter M."/>
            <person name="Glockner F.O."/>
            <person name="Brachmann A."/>
            <person name="Schuler D."/>
        </authorList>
    </citation>
    <scope>NUCLEOTIDE SEQUENCE [LARGE SCALE GENOMIC DNA]</scope>
    <source>
        <strain evidence="1">TM-1</strain>
    </source>
</reference>
<proteinExistence type="predicted"/>
<accession>A0A0F3GT83</accession>